<reference evidence="3" key="1">
    <citation type="journal article" date="2020" name="mSystems">
        <title>Genome- and Community-Level Interaction Insights into Carbon Utilization and Element Cycling Functions of Hydrothermarchaeota in Hydrothermal Sediment.</title>
        <authorList>
            <person name="Zhou Z."/>
            <person name="Liu Y."/>
            <person name="Xu W."/>
            <person name="Pan J."/>
            <person name="Luo Z.H."/>
            <person name="Li M."/>
        </authorList>
    </citation>
    <scope>NUCLEOTIDE SEQUENCE</scope>
    <source>
        <strain evidence="3">HyVt-388</strain>
    </source>
</reference>
<organism evidence="3 4">
    <name type="scientific">candidate division WOR-3 bacterium</name>
    <dbReference type="NCBI Taxonomy" id="2052148"/>
    <lineage>
        <taxon>Bacteria</taxon>
        <taxon>Bacteria division WOR-3</taxon>
    </lineage>
</organism>
<dbReference type="GO" id="GO:0005886">
    <property type="term" value="C:plasma membrane"/>
    <property type="evidence" value="ECO:0007669"/>
    <property type="project" value="TreeGrafter"/>
</dbReference>
<evidence type="ECO:0000256" key="1">
    <source>
        <dbReference type="SAM" id="MobiDB-lite"/>
    </source>
</evidence>
<dbReference type="AlphaFoldDB" id="A0A9C9EP47"/>
<evidence type="ECO:0000259" key="2">
    <source>
        <dbReference type="Pfam" id="PF00308"/>
    </source>
</evidence>
<dbReference type="SUPFAM" id="SSF52540">
    <property type="entry name" value="P-loop containing nucleoside triphosphate hydrolases"/>
    <property type="match status" value="2"/>
</dbReference>
<evidence type="ECO:0000313" key="3">
    <source>
        <dbReference type="EMBL" id="HEC79544.1"/>
    </source>
</evidence>
<sequence length="639" mass="72081">MKRDMNFENFYVYEGNKVAFLAAQKVIEFPGELFNPLYIYGGTGLGKTHLLWALYTELSKKFEVLFFSAKEFEKYLDETKDFNTPIIVDDLHIVAKEYHDLILSLIDSCLTNNRQLCFSGNAAPRELKNFDVKLLSRLEGGLVCDISPAKEMALVEVIKKKSGESGLILPDDVVLELAQISTGSIRTIEGMVNRLVAYSSLGNLSLDVNSIRMILKEFYPKGIYSPVSSLLEELKKNASEILEGVSEKLDLKEEYREKIYVWEMKGFDTSSLKPLLDGDVEVLKKEYDNFIKKVEKLIELQKEFGALDTRGFSDEAMKIESMLFSPDRLDEIEELINKIKSAVPAPAAEKPFDKLLIGEHNRQAVEIYQEQVLKNFGEKFNPFIIFGAPGTGKTRLLKAVDADLKQQGKKVMFVDFGGSESGFSSGEQEQYDAFLFDDFHRVFSQEFDRRGEVFELIREAQKSNRAVICCAERFSSEVTLSEDEKAVFEMGIEVELKPPDKTVVEEYIKTKLDSERAEQVIGQGLPEFSSFYAIDEFLEKLEKTPPEPAPEVVALGLPGEESAPVKEEKKEEAEVIALGLPGEEAVPEKEEVVESAAPEQKGAEVEARSEIELPVSLKAVKGERFIIQEIPEELIEDNY</sequence>
<dbReference type="GO" id="GO:0006270">
    <property type="term" value="P:DNA replication initiation"/>
    <property type="evidence" value="ECO:0007669"/>
    <property type="project" value="TreeGrafter"/>
</dbReference>
<proteinExistence type="predicted"/>
<dbReference type="PANTHER" id="PTHR30050">
    <property type="entry name" value="CHROMOSOMAL REPLICATION INITIATOR PROTEIN DNAA"/>
    <property type="match status" value="1"/>
</dbReference>
<name>A0A9C9EP47_UNCW3</name>
<dbReference type="GO" id="GO:0003688">
    <property type="term" value="F:DNA replication origin binding"/>
    <property type="evidence" value="ECO:0007669"/>
    <property type="project" value="TreeGrafter"/>
</dbReference>
<feature type="domain" description="Chromosomal replication initiator protein DnaA ATPAse" evidence="2">
    <location>
        <begin position="351"/>
        <end position="494"/>
    </location>
</feature>
<protein>
    <recommendedName>
        <fullName evidence="2">Chromosomal replication initiator protein DnaA ATPAse domain-containing protein</fullName>
    </recommendedName>
</protein>
<dbReference type="Pfam" id="PF00308">
    <property type="entry name" value="Bac_DnaA"/>
    <property type="match status" value="2"/>
</dbReference>
<accession>A0A9C9EP47</accession>
<feature type="region of interest" description="Disordered" evidence="1">
    <location>
        <begin position="586"/>
        <end position="605"/>
    </location>
</feature>
<dbReference type="Gene3D" id="1.10.8.60">
    <property type="match status" value="1"/>
</dbReference>
<dbReference type="EMBL" id="DRIG01000107">
    <property type="protein sequence ID" value="HEC79544.1"/>
    <property type="molecule type" value="Genomic_DNA"/>
</dbReference>
<comment type="caution">
    <text evidence="3">The sequence shown here is derived from an EMBL/GenBank/DDBJ whole genome shotgun (WGS) entry which is preliminary data.</text>
</comment>
<evidence type="ECO:0000313" key="4">
    <source>
        <dbReference type="Proteomes" id="UP000885826"/>
    </source>
</evidence>
<dbReference type="Proteomes" id="UP000885826">
    <property type="component" value="Unassembled WGS sequence"/>
</dbReference>
<dbReference type="Gene3D" id="3.40.50.300">
    <property type="entry name" value="P-loop containing nucleotide triphosphate hydrolases"/>
    <property type="match status" value="2"/>
</dbReference>
<dbReference type="PANTHER" id="PTHR30050:SF2">
    <property type="entry name" value="CHROMOSOMAL REPLICATION INITIATOR PROTEIN DNAA"/>
    <property type="match status" value="1"/>
</dbReference>
<gene>
    <name evidence="3" type="ORF">ENI34_10480</name>
</gene>
<dbReference type="InterPro" id="IPR013317">
    <property type="entry name" value="DnaA_dom"/>
</dbReference>
<feature type="domain" description="Chromosomal replication initiator protein DnaA ATPAse" evidence="2">
    <location>
        <begin position="2"/>
        <end position="145"/>
    </location>
</feature>
<dbReference type="InterPro" id="IPR027417">
    <property type="entry name" value="P-loop_NTPase"/>
</dbReference>